<organism evidence="1 2">
    <name type="scientific">Legionella drancourtii LLAP12</name>
    <dbReference type="NCBI Taxonomy" id="658187"/>
    <lineage>
        <taxon>Bacteria</taxon>
        <taxon>Pseudomonadati</taxon>
        <taxon>Pseudomonadota</taxon>
        <taxon>Gammaproteobacteria</taxon>
        <taxon>Legionellales</taxon>
        <taxon>Legionellaceae</taxon>
        <taxon>Legionella</taxon>
    </lineage>
</organism>
<dbReference type="HOGENOM" id="CLU_096064_0_0_6"/>
<protein>
    <recommendedName>
        <fullName evidence="3">IcmJ protein</fullName>
    </recommendedName>
</protein>
<dbReference type="InParanoid" id="G9ET63"/>
<dbReference type="AlphaFoldDB" id="G9ET63"/>
<dbReference type="EMBL" id="JH413847">
    <property type="protein sequence ID" value="EHL29530.1"/>
    <property type="molecule type" value="Genomic_DNA"/>
</dbReference>
<dbReference type="RefSeq" id="WP_006872367.1">
    <property type="nucleotide sequence ID" value="NZ_JH413847.1"/>
</dbReference>
<sequence>MAVNQELHKLKLMATPGSWRLYSARKVDERFKSYEQKVFQRDRYTCQFCGFQARLFQEVVNLDNNYTNNKFANLVTSCCFCAQCFFVESVGVGGYGGGTLIYLPELTQTELNSLCHVLFCAITNDTGYKASAQNIYRGFKFRSQLIEEKFGEGTSDPAIFGQLMIDAGVTDEERRVQLFKNVLLLPSRAKFRKQIEKWAASALEEIST</sequence>
<dbReference type="eggNOG" id="COG1403">
    <property type="taxonomic scope" value="Bacteria"/>
</dbReference>
<keyword evidence="2" id="KW-1185">Reference proteome</keyword>
<gene>
    <name evidence="1" type="ORF">LDG_8492</name>
</gene>
<name>G9ET63_9GAMM</name>
<evidence type="ECO:0008006" key="3">
    <source>
        <dbReference type="Google" id="ProtNLM"/>
    </source>
</evidence>
<evidence type="ECO:0000313" key="2">
    <source>
        <dbReference type="Proteomes" id="UP000002770"/>
    </source>
</evidence>
<dbReference type="Proteomes" id="UP000002770">
    <property type="component" value="Unassembled WGS sequence"/>
</dbReference>
<dbReference type="STRING" id="658187.LDG_8492"/>
<dbReference type="InterPro" id="IPR053558">
    <property type="entry name" value="T4SS_Dot/Icm_subcomplex"/>
</dbReference>
<dbReference type="OrthoDB" id="5649742at2"/>
<dbReference type="NCBIfam" id="NF038221">
    <property type="entry name" value="IcmJ_DotN_IVB"/>
    <property type="match status" value="1"/>
</dbReference>
<evidence type="ECO:0000313" key="1">
    <source>
        <dbReference type="EMBL" id="EHL29530.1"/>
    </source>
</evidence>
<proteinExistence type="predicted"/>
<reference evidence="1 2" key="1">
    <citation type="journal article" date="2011" name="BMC Genomics">
        <title>Insight into cross-talk between intra-amoebal pathogens.</title>
        <authorList>
            <person name="Gimenez G."/>
            <person name="Bertelli C."/>
            <person name="Moliner C."/>
            <person name="Robert C."/>
            <person name="Raoult D."/>
            <person name="Fournier P.E."/>
            <person name="Greub G."/>
        </authorList>
    </citation>
    <scope>NUCLEOTIDE SEQUENCE [LARGE SCALE GENOMIC DNA]</scope>
    <source>
        <strain evidence="1 2">LLAP12</strain>
    </source>
</reference>
<accession>G9ET63</accession>